<evidence type="ECO:0000256" key="2">
    <source>
        <dbReference type="ARBA" id="ARBA00022803"/>
    </source>
</evidence>
<dbReference type="GO" id="GO:0097363">
    <property type="term" value="F:protein O-acetylglucosaminyltransferase activity"/>
    <property type="evidence" value="ECO:0007669"/>
    <property type="project" value="TreeGrafter"/>
</dbReference>
<feature type="repeat" description="TPR" evidence="3">
    <location>
        <begin position="119"/>
        <end position="152"/>
    </location>
</feature>
<protein>
    <recommendedName>
        <fullName evidence="6">Tetratricopeptide repeat protein</fullName>
    </recommendedName>
</protein>
<feature type="repeat" description="TPR" evidence="3">
    <location>
        <begin position="49"/>
        <end position="82"/>
    </location>
</feature>
<dbReference type="SUPFAM" id="SSF48452">
    <property type="entry name" value="TPR-like"/>
    <property type="match status" value="1"/>
</dbReference>
<dbReference type="InterPro" id="IPR011990">
    <property type="entry name" value="TPR-like_helical_dom_sf"/>
</dbReference>
<dbReference type="InterPro" id="IPR013105">
    <property type="entry name" value="TPR_2"/>
</dbReference>
<evidence type="ECO:0000313" key="4">
    <source>
        <dbReference type="EMBL" id="OGW96848.1"/>
    </source>
</evidence>
<dbReference type="Pfam" id="PF13181">
    <property type="entry name" value="TPR_8"/>
    <property type="match status" value="1"/>
</dbReference>
<dbReference type="GO" id="GO:0006493">
    <property type="term" value="P:protein O-linked glycosylation"/>
    <property type="evidence" value="ECO:0007669"/>
    <property type="project" value="InterPro"/>
</dbReference>
<dbReference type="PANTHER" id="PTHR44366">
    <property type="entry name" value="UDP-N-ACETYLGLUCOSAMINE--PEPTIDE N-ACETYLGLUCOSAMINYLTRANSFERASE 110 KDA SUBUNIT"/>
    <property type="match status" value="1"/>
</dbReference>
<keyword evidence="2 3" id="KW-0802">TPR repeat</keyword>
<dbReference type="Proteomes" id="UP000178187">
    <property type="component" value="Unassembled WGS sequence"/>
</dbReference>
<evidence type="ECO:0008006" key="6">
    <source>
        <dbReference type="Google" id="ProtNLM"/>
    </source>
</evidence>
<accession>A0A1G1KV63</accession>
<name>A0A1G1KV63_9BACT</name>
<evidence type="ECO:0000313" key="5">
    <source>
        <dbReference type="Proteomes" id="UP000178187"/>
    </source>
</evidence>
<dbReference type="PANTHER" id="PTHR44366:SF1">
    <property type="entry name" value="UDP-N-ACETYLGLUCOSAMINE--PEPTIDE N-ACETYLGLUCOSAMINYLTRANSFERASE 110 KDA SUBUNIT"/>
    <property type="match status" value="1"/>
</dbReference>
<sequence>MTNKGKKNFPNKKKIARELLEKGYQFQISGDINHAIEYYRKSILALPTAEAHTFLGWAYSFQGHYDEAIRECQKAIKLDPEFGNPYNDIGAYLLDKGCLDEAIPWLEKAINAKRYDSYFYPHYNLGRIYEQKGIWSQAVTNYKRAIELKTDYLLARKAYNRILALLN</sequence>
<evidence type="ECO:0000256" key="1">
    <source>
        <dbReference type="ARBA" id="ARBA00022737"/>
    </source>
</evidence>
<keyword evidence="1" id="KW-0677">Repeat</keyword>
<dbReference type="InterPro" id="IPR019734">
    <property type="entry name" value="TPR_rpt"/>
</dbReference>
<dbReference type="PROSITE" id="PS50293">
    <property type="entry name" value="TPR_REGION"/>
    <property type="match status" value="1"/>
</dbReference>
<dbReference type="Pfam" id="PF07719">
    <property type="entry name" value="TPR_2"/>
    <property type="match status" value="2"/>
</dbReference>
<dbReference type="PROSITE" id="PS50005">
    <property type="entry name" value="TPR"/>
    <property type="match status" value="2"/>
</dbReference>
<gene>
    <name evidence="4" type="ORF">A3G33_01820</name>
</gene>
<comment type="caution">
    <text evidence="4">The sequence shown here is derived from an EMBL/GenBank/DDBJ whole genome shotgun (WGS) entry which is preliminary data.</text>
</comment>
<reference evidence="4 5" key="1">
    <citation type="journal article" date="2016" name="Nat. Commun.">
        <title>Thousands of microbial genomes shed light on interconnected biogeochemical processes in an aquifer system.</title>
        <authorList>
            <person name="Anantharaman K."/>
            <person name="Brown C.T."/>
            <person name="Hug L.A."/>
            <person name="Sharon I."/>
            <person name="Castelle C.J."/>
            <person name="Probst A.J."/>
            <person name="Thomas B.C."/>
            <person name="Singh A."/>
            <person name="Wilkins M.J."/>
            <person name="Karaoz U."/>
            <person name="Brodie E.L."/>
            <person name="Williams K.H."/>
            <person name="Hubbard S.S."/>
            <person name="Banfield J.F."/>
        </authorList>
    </citation>
    <scope>NUCLEOTIDE SEQUENCE [LARGE SCALE GENOMIC DNA]</scope>
</reference>
<proteinExistence type="predicted"/>
<dbReference type="SMART" id="SM00028">
    <property type="entry name" value="TPR"/>
    <property type="match status" value="4"/>
</dbReference>
<dbReference type="EMBL" id="MHFR01000048">
    <property type="protein sequence ID" value="OGW96848.1"/>
    <property type="molecule type" value="Genomic_DNA"/>
</dbReference>
<dbReference type="AlphaFoldDB" id="A0A1G1KV63"/>
<dbReference type="Gene3D" id="1.25.40.10">
    <property type="entry name" value="Tetratricopeptide repeat domain"/>
    <property type="match status" value="1"/>
</dbReference>
<dbReference type="InterPro" id="IPR037919">
    <property type="entry name" value="OGT"/>
</dbReference>
<evidence type="ECO:0000256" key="3">
    <source>
        <dbReference type="PROSITE-ProRule" id="PRU00339"/>
    </source>
</evidence>
<organism evidence="4 5">
    <name type="scientific">Candidatus Danuiimicrobium aquiferis</name>
    <dbReference type="NCBI Taxonomy" id="1801832"/>
    <lineage>
        <taxon>Bacteria</taxon>
        <taxon>Pseudomonadati</taxon>
        <taxon>Candidatus Omnitrophota</taxon>
        <taxon>Candidatus Danuiimicrobium</taxon>
    </lineage>
</organism>